<comment type="caution">
    <text evidence="3">The sequence shown here is derived from an EMBL/GenBank/DDBJ whole genome shotgun (WGS) entry which is preliminary data.</text>
</comment>
<gene>
    <name evidence="3" type="ORF">PLXY2_LOCUS1750</name>
</gene>
<sequence>MGNSNTKKTKKVPDTFFERERLKERKRDAVKKKMKSPVGSAGPPPPGAYHSEALARMRYQLDEDADAFLLNNILLSVQFFENYEREIQHIKNNPINEREHEIDQAMVAHHKHVFFADRVRESVHERVRVRGRAGLEPLSAPRLYVIYDNIEACERGDTSDYSAVLNAPFYKLEVEDCREAGFIKLKKLEVIESKATKIKEEAVENIENSLSDDSFITDSERECYDTDYDYSDIVSGQMLLEKQKNKLVDPRKDNFKTRKPLNMTINSPTDTLGRRRSGPIRQHSPQANNRNISKIKEISKHKSPVWEEREEPLLADDNHNDQTESKTSKSSGLKQTNSSLTEIYFNGSDDTESSGYGSNSSRRQNESETESEYGYVNSESATLKPIEKNKLNISANTGVLPDECWSLMVVQAVDSESDDEYDYKSQKHSNELEVKSLYENYYYLNSITFMTHFLDNFMFKLKFGLGVSEECVDNALTQGAIKCFKKDINMNFAIIPALLAAWPNAANQWIIRQRRIIQNPRTNLKYQWPTSYMVKKAVNFGCLLVPVGFIHKSDTSPNQGLQWKISFPAAERYLESCLAHAQMRCYLFALALHKSFLEDESTKIGIDASHIKHHLFWQCEADYSKWPEDRLGETLRIFLETFYSHFSQAKFPNYFIEHCNDFKSIPQHRLLKLQRKLADILEAPVMHILSAVGKLKYMKKDFYPKFNSRKLYYILTCKNPLRVINPNIPVANTSDITDEDEDPDAGTNIWERAKNHDKHYQWKIKQQQQKQVENRKAALLQSKKQNTSKPAGIHINPKVMLPKKLDVERRRLVLEFFIPHFIAMAKSSERFESIKQALIYLEHAQLLSHLLLDEAAGEMAAYEYLDVIRDKLADYQRKLVNQGGLNFLERKERPNLPVRKQRPRYPNIVNQDSPTDLRTSSFTFVDVHAAGPSSPRFNINIENDFDDEEESRL</sequence>
<dbReference type="Proteomes" id="UP000653454">
    <property type="component" value="Unassembled WGS sequence"/>
</dbReference>
<feature type="domain" description="Mab-21-like HhH/H2TH-like" evidence="2">
    <location>
        <begin position="602"/>
        <end position="678"/>
    </location>
</feature>
<feature type="compositionally biased region" description="Basic and acidic residues" evidence="1">
    <location>
        <begin position="11"/>
        <end position="27"/>
    </location>
</feature>
<dbReference type="PANTHER" id="PTHR10656">
    <property type="entry name" value="CELL FATE DETERMINING PROTEIN MAB21-RELATED"/>
    <property type="match status" value="1"/>
</dbReference>
<evidence type="ECO:0000259" key="2">
    <source>
        <dbReference type="Pfam" id="PF20266"/>
    </source>
</evidence>
<evidence type="ECO:0000313" key="3">
    <source>
        <dbReference type="EMBL" id="CAG9096641.1"/>
    </source>
</evidence>
<dbReference type="InterPro" id="IPR024810">
    <property type="entry name" value="MAB21L/cGLR"/>
</dbReference>
<dbReference type="PANTHER" id="PTHR10656:SF69">
    <property type="entry name" value="MAB-21-LIKE HHH_H2TH-LIKE DOMAIN-CONTAINING PROTEIN"/>
    <property type="match status" value="1"/>
</dbReference>
<feature type="region of interest" description="Disordered" evidence="1">
    <location>
        <begin position="249"/>
        <end position="376"/>
    </location>
</feature>
<evidence type="ECO:0000256" key="1">
    <source>
        <dbReference type="SAM" id="MobiDB-lite"/>
    </source>
</evidence>
<feature type="region of interest" description="Disordered" evidence="1">
    <location>
        <begin position="1"/>
        <end position="48"/>
    </location>
</feature>
<accession>A0A8S4D7S7</accession>
<evidence type="ECO:0000313" key="4">
    <source>
        <dbReference type="Proteomes" id="UP000653454"/>
    </source>
</evidence>
<feature type="compositionally biased region" description="Polar residues" evidence="1">
    <location>
        <begin position="353"/>
        <end position="362"/>
    </location>
</feature>
<dbReference type="InterPro" id="IPR046906">
    <property type="entry name" value="Mab-21_HhH/H2TH-like"/>
</dbReference>
<dbReference type="Pfam" id="PF20266">
    <property type="entry name" value="Mab-21_C"/>
    <property type="match status" value="1"/>
</dbReference>
<proteinExistence type="predicted"/>
<dbReference type="SMART" id="SM01265">
    <property type="entry name" value="Mab-21"/>
    <property type="match status" value="1"/>
</dbReference>
<dbReference type="EMBL" id="CAJHNJ030000004">
    <property type="protein sequence ID" value="CAG9096641.1"/>
    <property type="molecule type" value="Genomic_DNA"/>
</dbReference>
<organism evidence="3 4">
    <name type="scientific">Plutella xylostella</name>
    <name type="common">Diamondback moth</name>
    <name type="synonym">Plutella maculipennis</name>
    <dbReference type="NCBI Taxonomy" id="51655"/>
    <lineage>
        <taxon>Eukaryota</taxon>
        <taxon>Metazoa</taxon>
        <taxon>Ecdysozoa</taxon>
        <taxon>Arthropoda</taxon>
        <taxon>Hexapoda</taxon>
        <taxon>Insecta</taxon>
        <taxon>Pterygota</taxon>
        <taxon>Neoptera</taxon>
        <taxon>Endopterygota</taxon>
        <taxon>Lepidoptera</taxon>
        <taxon>Glossata</taxon>
        <taxon>Ditrysia</taxon>
        <taxon>Yponomeutoidea</taxon>
        <taxon>Plutellidae</taxon>
        <taxon>Plutella</taxon>
    </lineage>
</organism>
<feature type="compositionally biased region" description="Basic and acidic residues" evidence="1">
    <location>
        <begin position="294"/>
        <end position="307"/>
    </location>
</feature>
<feature type="compositionally biased region" description="Polar residues" evidence="1">
    <location>
        <begin position="328"/>
        <end position="341"/>
    </location>
</feature>
<feature type="compositionally biased region" description="Basic and acidic residues" evidence="1">
    <location>
        <begin position="316"/>
        <end position="327"/>
    </location>
</feature>
<dbReference type="Gene3D" id="1.10.1410.40">
    <property type="match status" value="1"/>
</dbReference>
<dbReference type="AlphaFoldDB" id="A0A8S4D7S7"/>
<reference evidence="3" key="1">
    <citation type="submission" date="2020-11" db="EMBL/GenBank/DDBJ databases">
        <authorList>
            <person name="Whiteford S."/>
        </authorList>
    </citation>
    <scope>NUCLEOTIDE SEQUENCE</scope>
</reference>
<keyword evidence="4" id="KW-1185">Reference proteome</keyword>
<name>A0A8S4D7S7_PLUXY</name>
<protein>
    <submittedName>
        <fullName evidence="3">(diamondback moth) hypothetical protein</fullName>
    </submittedName>
</protein>